<dbReference type="Gene3D" id="3.40.50.10540">
    <property type="entry name" value="Crotonobetainyl-coa:carnitine coa-transferase, domain 1"/>
    <property type="match status" value="1"/>
</dbReference>
<dbReference type="GeneID" id="27722693"/>
<dbReference type="Gene3D" id="3.30.1540.10">
    <property type="entry name" value="formyl-coa transferase, domain 3"/>
    <property type="match status" value="1"/>
</dbReference>
<dbReference type="GO" id="GO:0005739">
    <property type="term" value="C:mitochondrion"/>
    <property type="evidence" value="ECO:0007669"/>
    <property type="project" value="TreeGrafter"/>
</dbReference>
<sequence>MNPFPCRASAVFLRGRAPILVGRQAGRRRLFSVSSCSRSNANSTLPLEGVKVLDMTRVLAGPYCTQILGDLGAEVIKIEHPVRGDDTRSWGPPYANYTPESGLEGPGEAAYYLTANRNKKSLGLSFQHAEGVEILHKLAAKADVLVENYLPGTLKKYGLDYESIHKVNPNLIYTSITGYGQTGPYSNRAGYDVMVEAEFGLMHITGNRDGPPVKVGVAVTDLTTGLYASNSIMAALLHRIRSGKGQHIDVALSDCQTATLANIASSCLISGKKDSGRWGTAHPSIVPYRAFPTKDGDILIGGGNDRLFGVLADLVGRSEWKTDPKFSTNAERVRNRSELESMIEDLTRQKTTKEWLDIFDGKGMPYAAINDIQAALQHEHTKARNMVIEVEHDACGPIKMVNTPVKYSESTPGARTPPPLLGEHTDEILGSYLGMPGEEIERLRSQESFLGLEGSNLTLDSLNLAKPHQPSSYTSATHFVKTYRIQAADNLLGVKSSSIMTSLESKGTATSGSSNMPPTEASSSNPDEHSNSAQRHSERSSPSSSTATPSAAEMSAPTCTPSTARRPYQPQFTAMTETILQRIRNGNASISSAVAGAQATGMVQLSRAKYEDARRRLVETLKTSDNIELPAVPTRRIKGANSKTSSATSTPPNGSLKRKRSHLDAAQDHGSPFSDADLDAPQFKKMAPRAPARKKKTKDDAAAKRCSRCDRQAWTEDNMFITCPRCDENWHLLCNPPDVVKVWHTDQAKFKCFGCLEEARQMAEYQKAKTEFAQRKKQHEIARTKEKVMASLPIGVTFDKPDLIGFGAGGASDALRAEYFSSMSRRDLLSLLAFCDKLRPNLLADLLVTATKKHSDLPIFHSPDWAAQVATSTNSRRRALSIDPGAGKRSVQNSPANPATNSTASTPAVKPAAPPNQTQTIDGTDAWDDDDDFLPPSWPKEGEGMYSALPPESEDLDHLVDEDEDGAFQGFIVKSESNGSLRLEPTTCC</sequence>
<dbReference type="SUPFAM" id="SSF57903">
    <property type="entry name" value="FYVE/PHD zinc finger"/>
    <property type="match status" value="1"/>
</dbReference>
<dbReference type="RefSeq" id="XP_016644381.1">
    <property type="nucleotide sequence ID" value="XM_016786375.1"/>
</dbReference>
<dbReference type="GO" id="GO:0047369">
    <property type="term" value="F:succinate-hydroxymethylglutarate CoA-transferase activity"/>
    <property type="evidence" value="ECO:0007669"/>
    <property type="project" value="TreeGrafter"/>
</dbReference>
<dbReference type="Proteomes" id="UP000028545">
    <property type="component" value="Unassembled WGS sequence"/>
</dbReference>
<evidence type="ECO:0000256" key="3">
    <source>
        <dbReference type="SAM" id="MobiDB-lite"/>
    </source>
</evidence>
<feature type="compositionally biased region" description="Acidic residues" evidence="3">
    <location>
        <begin position="952"/>
        <end position="963"/>
    </location>
</feature>
<evidence type="ECO:0000256" key="2">
    <source>
        <dbReference type="ARBA" id="ARBA00022679"/>
    </source>
</evidence>
<dbReference type="InterPro" id="IPR050483">
    <property type="entry name" value="CoA-transferase_III_domain"/>
</dbReference>
<dbReference type="InterPro" id="IPR003673">
    <property type="entry name" value="CoA-Trfase_fam_III"/>
</dbReference>
<dbReference type="InterPro" id="IPR023606">
    <property type="entry name" value="CoA-Trfase_III_dom_1_sf"/>
</dbReference>
<feature type="compositionally biased region" description="Polar residues" evidence="3">
    <location>
        <begin position="505"/>
        <end position="525"/>
    </location>
</feature>
<evidence type="ECO:0000256" key="1">
    <source>
        <dbReference type="ARBA" id="ARBA00008383"/>
    </source>
</evidence>
<dbReference type="PANTHER" id="PTHR48207">
    <property type="entry name" value="SUCCINATE--HYDROXYMETHYLGLUTARATE COA-TRANSFERASE"/>
    <property type="match status" value="1"/>
</dbReference>
<dbReference type="AlphaFoldDB" id="A0A084GB70"/>
<dbReference type="VEuPathDB" id="FungiDB:SAPIO_CDS3621"/>
<dbReference type="InterPro" id="IPR044855">
    <property type="entry name" value="CoA-Trfase_III_dom3_sf"/>
</dbReference>
<protein>
    <recommendedName>
        <fullName evidence="6">PHD-type domain-containing protein</fullName>
    </recommendedName>
</protein>
<dbReference type="InterPro" id="IPR011011">
    <property type="entry name" value="Znf_FYVE_PHD"/>
</dbReference>
<keyword evidence="2" id="KW-0808">Transferase</keyword>
<gene>
    <name evidence="4" type="ORF">SAPIO_CDS3621</name>
</gene>
<dbReference type="SUPFAM" id="SSF89796">
    <property type="entry name" value="CoA-transferase family III (CaiB/BaiF)"/>
    <property type="match status" value="1"/>
</dbReference>
<dbReference type="HOGENOM" id="CLU_012354_0_0_1"/>
<dbReference type="Pfam" id="PF02515">
    <property type="entry name" value="CoA_transf_3"/>
    <property type="match status" value="1"/>
</dbReference>
<feature type="region of interest" description="Disordered" evidence="3">
    <location>
        <begin position="876"/>
        <end position="963"/>
    </location>
</feature>
<dbReference type="EMBL" id="JOWA01000088">
    <property type="protein sequence ID" value="KEZ44582.1"/>
    <property type="molecule type" value="Genomic_DNA"/>
</dbReference>
<name>A0A084GB70_PSEDA</name>
<keyword evidence="5" id="KW-1185">Reference proteome</keyword>
<feature type="compositionally biased region" description="Polar residues" evidence="3">
    <location>
        <begin position="890"/>
        <end position="906"/>
    </location>
</feature>
<evidence type="ECO:0000313" key="5">
    <source>
        <dbReference type="Proteomes" id="UP000028545"/>
    </source>
</evidence>
<dbReference type="OMA" id="CAHEARL"/>
<comment type="caution">
    <text evidence="4">The sequence shown here is derived from an EMBL/GenBank/DDBJ whole genome shotgun (WGS) entry which is preliminary data.</text>
</comment>
<dbReference type="KEGG" id="sapo:SAPIO_CDS3621"/>
<accession>A0A084GB70</accession>
<feature type="compositionally biased region" description="Basic and acidic residues" evidence="3">
    <location>
        <begin position="526"/>
        <end position="539"/>
    </location>
</feature>
<feature type="compositionally biased region" description="Polar residues" evidence="3">
    <location>
        <begin position="641"/>
        <end position="653"/>
    </location>
</feature>
<feature type="region of interest" description="Disordered" evidence="3">
    <location>
        <begin position="505"/>
        <end position="569"/>
    </location>
</feature>
<dbReference type="OrthoDB" id="5863171at2759"/>
<proteinExistence type="inferred from homology"/>
<organism evidence="4 5">
    <name type="scientific">Pseudallescheria apiosperma</name>
    <name type="common">Scedosporium apiospermum</name>
    <dbReference type="NCBI Taxonomy" id="563466"/>
    <lineage>
        <taxon>Eukaryota</taxon>
        <taxon>Fungi</taxon>
        <taxon>Dikarya</taxon>
        <taxon>Ascomycota</taxon>
        <taxon>Pezizomycotina</taxon>
        <taxon>Sordariomycetes</taxon>
        <taxon>Hypocreomycetidae</taxon>
        <taxon>Microascales</taxon>
        <taxon>Microascaceae</taxon>
        <taxon>Scedosporium</taxon>
    </lineage>
</organism>
<reference evidence="4 5" key="1">
    <citation type="journal article" date="2014" name="Genome Announc.">
        <title>Draft genome sequence of the pathogenic fungus Scedosporium apiospermum.</title>
        <authorList>
            <person name="Vandeputte P."/>
            <person name="Ghamrawi S."/>
            <person name="Rechenmann M."/>
            <person name="Iltis A."/>
            <person name="Giraud S."/>
            <person name="Fleury M."/>
            <person name="Thornton C."/>
            <person name="Delhaes L."/>
            <person name="Meyer W."/>
            <person name="Papon N."/>
            <person name="Bouchara J.P."/>
        </authorList>
    </citation>
    <scope>NUCLEOTIDE SEQUENCE [LARGE SCALE GENOMIC DNA]</scope>
    <source>
        <strain evidence="4 5">IHEM 14462</strain>
    </source>
</reference>
<evidence type="ECO:0008006" key="6">
    <source>
        <dbReference type="Google" id="ProtNLM"/>
    </source>
</evidence>
<evidence type="ECO:0000313" key="4">
    <source>
        <dbReference type="EMBL" id="KEZ44582.1"/>
    </source>
</evidence>
<feature type="region of interest" description="Disordered" evidence="3">
    <location>
        <begin position="629"/>
        <end position="702"/>
    </location>
</feature>
<comment type="similarity">
    <text evidence="1">Belongs to the CoA-transferase III family.</text>
</comment>
<dbReference type="PANTHER" id="PTHR48207:SF3">
    <property type="entry name" value="SUCCINATE--HYDROXYMETHYLGLUTARATE COA-TRANSFERASE"/>
    <property type="match status" value="1"/>
</dbReference>
<feature type="compositionally biased region" description="Low complexity" evidence="3">
    <location>
        <begin position="540"/>
        <end position="556"/>
    </location>
</feature>